<dbReference type="SUPFAM" id="SSF46785">
    <property type="entry name" value="Winged helix' DNA-binding domain"/>
    <property type="match status" value="1"/>
</dbReference>
<evidence type="ECO:0000256" key="2">
    <source>
        <dbReference type="ARBA" id="ARBA00023015"/>
    </source>
</evidence>
<proteinExistence type="inferred from homology"/>
<accession>A0ABZ3BYF8</accession>
<dbReference type="InterPro" id="IPR014071">
    <property type="entry name" value="Cu_transp_CopY/TcrY"/>
</dbReference>
<dbReference type="EMBL" id="CP150637">
    <property type="protein sequence ID" value="WZW87571.1"/>
    <property type="molecule type" value="Genomic_DNA"/>
</dbReference>
<name>A0ABZ3BYF8_9GAMM</name>
<dbReference type="InterPro" id="IPR005650">
    <property type="entry name" value="BlaI_family"/>
</dbReference>
<evidence type="ECO:0000256" key="3">
    <source>
        <dbReference type="ARBA" id="ARBA00023125"/>
    </source>
</evidence>
<dbReference type="InterPro" id="IPR036390">
    <property type="entry name" value="WH_DNA-bd_sf"/>
</dbReference>
<protein>
    <submittedName>
        <fullName evidence="5">CopY/TcrY family copper transport repressor</fullName>
    </submittedName>
</protein>
<evidence type="ECO:0000313" key="6">
    <source>
        <dbReference type="Proteomes" id="UP001449178"/>
    </source>
</evidence>
<evidence type="ECO:0000256" key="1">
    <source>
        <dbReference type="ARBA" id="ARBA00011046"/>
    </source>
</evidence>
<dbReference type="RefSeq" id="WP_026879520.1">
    <property type="nucleotide sequence ID" value="NZ_CP150637.1"/>
</dbReference>
<keyword evidence="6" id="KW-1185">Reference proteome</keyword>
<sequence>MKTIDITPAEWEIMRVLWANGESRSADLVKIFQKKRNWRPTTTKTLLSRLVAKYCVETLQEGNRYRYRPLVTEQEVWNSATHELFHFICDKERGTKIAELIESWPLSGEDLLKIQQSLAKATKNSVAEVACQCFKGQCRCNLQQ</sequence>
<dbReference type="PIRSF" id="PIRSF019455">
    <property type="entry name" value="CopR_AtkY"/>
    <property type="match status" value="1"/>
</dbReference>
<organism evidence="5 6">
    <name type="scientific">Ignatzschineria larvae DSM 13226</name>
    <dbReference type="NCBI Taxonomy" id="1111732"/>
    <lineage>
        <taxon>Bacteria</taxon>
        <taxon>Pseudomonadati</taxon>
        <taxon>Pseudomonadota</taxon>
        <taxon>Gammaproteobacteria</taxon>
        <taxon>Cardiobacteriales</taxon>
        <taxon>Ignatzschineriaceae</taxon>
        <taxon>Ignatzschineria</taxon>
    </lineage>
</organism>
<evidence type="ECO:0000256" key="4">
    <source>
        <dbReference type="ARBA" id="ARBA00023163"/>
    </source>
</evidence>
<keyword evidence="4" id="KW-0804">Transcription</keyword>
<comment type="similarity">
    <text evidence="1">Belongs to the BlaI transcriptional regulatory family.</text>
</comment>
<dbReference type="InterPro" id="IPR036388">
    <property type="entry name" value="WH-like_DNA-bd_sf"/>
</dbReference>
<reference evidence="5 6" key="1">
    <citation type="submission" date="2024-03" db="EMBL/GenBank/DDBJ databases">
        <title>Complete Genome Sequence and Annotation of Ignatzschineria larvae DSM 13226.</title>
        <authorList>
            <person name="Cantrell E."/>
            <person name="Burcham Z.M."/>
        </authorList>
    </citation>
    <scope>NUCLEOTIDE SEQUENCE [LARGE SCALE GENOMIC DNA]</scope>
    <source>
        <strain evidence="5 6">DSM 13226</strain>
    </source>
</reference>
<keyword evidence="2" id="KW-0805">Transcription regulation</keyword>
<evidence type="ECO:0000313" key="5">
    <source>
        <dbReference type="EMBL" id="WZW87571.1"/>
    </source>
</evidence>
<dbReference type="Gene3D" id="1.10.10.10">
    <property type="entry name" value="Winged helix-like DNA-binding domain superfamily/Winged helix DNA-binding domain"/>
    <property type="match status" value="1"/>
</dbReference>
<gene>
    <name evidence="5" type="ORF">WMO13_09400</name>
</gene>
<dbReference type="Proteomes" id="UP001449178">
    <property type="component" value="Chromosome"/>
</dbReference>
<dbReference type="NCBIfam" id="TIGR02698">
    <property type="entry name" value="CopY_TcrY"/>
    <property type="match status" value="1"/>
</dbReference>
<dbReference type="Pfam" id="PF03965">
    <property type="entry name" value="Penicillinase_R"/>
    <property type="match status" value="1"/>
</dbReference>
<keyword evidence="3" id="KW-0238">DNA-binding</keyword>